<dbReference type="Gene3D" id="1.10.260.40">
    <property type="entry name" value="lambda repressor-like DNA-binding domains"/>
    <property type="match status" value="1"/>
</dbReference>
<dbReference type="SMART" id="SM00530">
    <property type="entry name" value="HTH_XRE"/>
    <property type="match status" value="1"/>
</dbReference>
<name>A0A2N5PZ09_MEDGN</name>
<dbReference type="PANTHER" id="PTHR46558">
    <property type="entry name" value="TRACRIPTIONAL REGULATORY PROTEIN-RELATED-RELATED"/>
    <property type="match status" value="1"/>
</dbReference>
<sequence length="151" mass="17234">MKPFKEKVKEHRGQLGLSQKQLAEKAGIGFRTIVTYEAGERFPQSAQLYKLAKALNVSTEYLKDDSIEDPTYGLDRMDYVEEMRQMTSKQDSLNLEEMLRQNQTLFAGGSISEEAKDQYFQAVMEAYLDCKKAAKVTFGRKKSENLASIDK</sequence>
<dbReference type="RefSeq" id="WP_101882579.1">
    <property type="nucleotide sequence ID" value="NZ_NIHW01000023.1"/>
</dbReference>
<dbReference type="SUPFAM" id="SSF47413">
    <property type="entry name" value="lambda repressor-like DNA-binding domains"/>
    <property type="match status" value="1"/>
</dbReference>
<dbReference type="GO" id="GO:0003677">
    <property type="term" value="F:DNA binding"/>
    <property type="evidence" value="ECO:0007669"/>
    <property type="project" value="UniProtKB-KW"/>
</dbReference>
<dbReference type="PROSITE" id="PS50943">
    <property type="entry name" value="HTH_CROC1"/>
    <property type="match status" value="1"/>
</dbReference>
<feature type="domain" description="HTH cro/C1-type" evidence="2">
    <location>
        <begin position="8"/>
        <end position="62"/>
    </location>
</feature>
<dbReference type="CDD" id="cd00093">
    <property type="entry name" value="HTH_XRE"/>
    <property type="match status" value="1"/>
</dbReference>
<accession>A0A2N5PZ09</accession>
<dbReference type="InterPro" id="IPR001387">
    <property type="entry name" value="Cro/C1-type_HTH"/>
</dbReference>
<reference evidence="3 4" key="1">
    <citation type="journal article" date="2017" name="Genome Med.">
        <title>A novel Ruminococcus gnavus clade enriched in inflammatory bowel disease patients.</title>
        <authorList>
            <person name="Hall A.B."/>
            <person name="Yassour M."/>
            <person name="Sauk J."/>
            <person name="Garner A."/>
            <person name="Jiang X."/>
            <person name="Arthur T."/>
            <person name="Lagoudas G.K."/>
            <person name="Vatanen T."/>
            <person name="Fornelos N."/>
            <person name="Wilson R."/>
            <person name="Bertha M."/>
            <person name="Cohen M."/>
            <person name="Garber J."/>
            <person name="Khalili H."/>
            <person name="Gevers D."/>
            <person name="Ananthakrishnan A.N."/>
            <person name="Kugathasan S."/>
            <person name="Lander E.S."/>
            <person name="Blainey P."/>
            <person name="Vlamakis H."/>
            <person name="Xavier R.J."/>
            <person name="Huttenhower C."/>
        </authorList>
    </citation>
    <scope>NUCLEOTIDE SEQUENCE [LARGE SCALE GENOMIC DNA]</scope>
    <source>
        <strain evidence="3 4">RJX1128</strain>
    </source>
</reference>
<proteinExistence type="predicted"/>
<gene>
    <name evidence="3" type="ORF">CDL20_09575</name>
</gene>
<organism evidence="3 4">
    <name type="scientific">Mediterraneibacter gnavus</name>
    <name type="common">Ruminococcus gnavus</name>
    <dbReference type="NCBI Taxonomy" id="33038"/>
    <lineage>
        <taxon>Bacteria</taxon>
        <taxon>Bacillati</taxon>
        <taxon>Bacillota</taxon>
        <taxon>Clostridia</taxon>
        <taxon>Lachnospirales</taxon>
        <taxon>Lachnospiraceae</taxon>
        <taxon>Mediterraneibacter</taxon>
    </lineage>
</organism>
<dbReference type="Pfam" id="PF01381">
    <property type="entry name" value="HTH_3"/>
    <property type="match status" value="1"/>
</dbReference>
<evidence type="ECO:0000256" key="1">
    <source>
        <dbReference type="ARBA" id="ARBA00023125"/>
    </source>
</evidence>
<dbReference type="Proteomes" id="UP000234840">
    <property type="component" value="Unassembled WGS sequence"/>
</dbReference>
<evidence type="ECO:0000259" key="2">
    <source>
        <dbReference type="PROSITE" id="PS50943"/>
    </source>
</evidence>
<dbReference type="AlphaFoldDB" id="A0A2N5PZ09"/>
<protein>
    <recommendedName>
        <fullName evidence="2">HTH cro/C1-type domain-containing protein</fullName>
    </recommendedName>
</protein>
<evidence type="ECO:0000313" key="3">
    <source>
        <dbReference type="EMBL" id="PLT85727.1"/>
    </source>
</evidence>
<evidence type="ECO:0000313" key="4">
    <source>
        <dbReference type="Proteomes" id="UP000234840"/>
    </source>
</evidence>
<keyword evidence="1" id="KW-0238">DNA-binding</keyword>
<dbReference type="EMBL" id="NIHW01000023">
    <property type="protein sequence ID" value="PLT85727.1"/>
    <property type="molecule type" value="Genomic_DNA"/>
</dbReference>
<comment type="caution">
    <text evidence="3">The sequence shown here is derived from an EMBL/GenBank/DDBJ whole genome shotgun (WGS) entry which is preliminary data.</text>
</comment>
<dbReference type="InterPro" id="IPR010982">
    <property type="entry name" value="Lambda_DNA-bd_dom_sf"/>
</dbReference>
<dbReference type="PANTHER" id="PTHR46558:SF11">
    <property type="entry name" value="HTH-TYPE TRANSCRIPTIONAL REGULATOR XRE"/>
    <property type="match status" value="1"/>
</dbReference>